<dbReference type="SUPFAM" id="SSF51726">
    <property type="entry name" value="UROD/MetE-like"/>
    <property type="match status" value="1"/>
</dbReference>
<dbReference type="InterPro" id="IPR038071">
    <property type="entry name" value="UROD/MetE-like_sf"/>
</dbReference>
<evidence type="ECO:0000313" key="2">
    <source>
        <dbReference type="EMBL" id="AEE97424.1"/>
    </source>
</evidence>
<dbReference type="KEGG" id="mas:Mahau_2253"/>
<keyword evidence="3" id="KW-1185">Reference proteome</keyword>
<dbReference type="HOGENOM" id="CLU_054162_0_0_9"/>
<name>F3ZVN0_MAHA5</name>
<gene>
    <name evidence="2" type="ordered locus">Mahau_2253</name>
</gene>
<dbReference type="InterPro" id="IPR000257">
    <property type="entry name" value="Uroporphyrinogen_deCOase"/>
</dbReference>
<feature type="domain" description="Uroporphyrinogen decarboxylase (URO-D)" evidence="1">
    <location>
        <begin position="125"/>
        <end position="333"/>
    </location>
</feature>
<dbReference type="RefSeq" id="WP_013781851.1">
    <property type="nucleotide sequence ID" value="NC_015520.1"/>
</dbReference>
<dbReference type="Gene3D" id="3.20.20.210">
    <property type="match status" value="1"/>
</dbReference>
<dbReference type="InterPro" id="IPR052024">
    <property type="entry name" value="Methanogen_methyltrans"/>
</dbReference>
<evidence type="ECO:0000259" key="1">
    <source>
        <dbReference type="Pfam" id="PF01208"/>
    </source>
</evidence>
<dbReference type="OrthoDB" id="9771599at2"/>
<dbReference type="EMBL" id="CP002360">
    <property type="protein sequence ID" value="AEE97424.1"/>
    <property type="molecule type" value="Genomic_DNA"/>
</dbReference>
<evidence type="ECO:0000313" key="3">
    <source>
        <dbReference type="Proteomes" id="UP000008457"/>
    </source>
</evidence>
<reference evidence="2 3" key="2">
    <citation type="journal article" date="2011" name="Stand. Genomic Sci.">
        <title>Complete genome sequence of Mahella australiensis type strain (50-1 BON).</title>
        <authorList>
            <person name="Sikorski J."/>
            <person name="Teshima H."/>
            <person name="Nolan M."/>
            <person name="Lucas S."/>
            <person name="Hammon N."/>
            <person name="Deshpande S."/>
            <person name="Cheng J.F."/>
            <person name="Pitluck S."/>
            <person name="Liolios K."/>
            <person name="Pagani I."/>
            <person name="Ivanova N."/>
            <person name="Huntemann M."/>
            <person name="Mavromatis K."/>
            <person name="Ovchinikova G."/>
            <person name="Pati A."/>
            <person name="Tapia R."/>
            <person name="Han C."/>
            <person name="Goodwin L."/>
            <person name="Chen A."/>
            <person name="Palaniappan K."/>
            <person name="Land M."/>
            <person name="Hauser L."/>
            <person name="Ngatchou-Djao O.D."/>
            <person name="Rohde M."/>
            <person name="Pukall R."/>
            <person name="Spring S."/>
            <person name="Abt B."/>
            <person name="Goker M."/>
            <person name="Detter J.C."/>
            <person name="Woyke T."/>
            <person name="Bristow J."/>
            <person name="Markowitz V."/>
            <person name="Hugenholtz P."/>
            <person name="Eisen J.A."/>
            <person name="Kyrpides N.C."/>
            <person name="Klenk H.P."/>
            <person name="Lapidus A."/>
        </authorList>
    </citation>
    <scope>NUCLEOTIDE SEQUENCE [LARGE SCALE GENOMIC DNA]</scope>
    <source>
        <strain evidence="3">DSM 15567 / CIP 107919 / 50-1 BON</strain>
    </source>
</reference>
<dbReference type="GO" id="GO:0004853">
    <property type="term" value="F:uroporphyrinogen decarboxylase activity"/>
    <property type="evidence" value="ECO:0007669"/>
    <property type="project" value="InterPro"/>
</dbReference>
<accession>F3ZVN0</accession>
<dbReference type="GO" id="GO:0006779">
    <property type="term" value="P:porphyrin-containing compound biosynthetic process"/>
    <property type="evidence" value="ECO:0007669"/>
    <property type="project" value="InterPro"/>
</dbReference>
<dbReference type="eggNOG" id="COG0407">
    <property type="taxonomic scope" value="Bacteria"/>
</dbReference>
<reference evidence="3" key="1">
    <citation type="submission" date="2010-11" db="EMBL/GenBank/DDBJ databases">
        <title>The complete genome of Mahella australiensis DSM 15567.</title>
        <authorList>
            <consortium name="US DOE Joint Genome Institute (JGI-PGF)"/>
            <person name="Lucas S."/>
            <person name="Copeland A."/>
            <person name="Lapidus A."/>
            <person name="Bruce D."/>
            <person name="Goodwin L."/>
            <person name="Pitluck S."/>
            <person name="Kyrpides N."/>
            <person name="Mavromatis K."/>
            <person name="Pagani I."/>
            <person name="Ivanova N."/>
            <person name="Teshima H."/>
            <person name="Brettin T."/>
            <person name="Detter J.C."/>
            <person name="Han C."/>
            <person name="Tapia R."/>
            <person name="Land M."/>
            <person name="Hauser L."/>
            <person name="Markowitz V."/>
            <person name="Cheng J.-F."/>
            <person name="Hugenholtz P."/>
            <person name="Woyke T."/>
            <person name="Wu D."/>
            <person name="Spring S."/>
            <person name="Pukall R."/>
            <person name="Steenblock K."/>
            <person name="Schneider S."/>
            <person name="Klenk H.-P."/>
            <person name="Eisen J.A."/>
        </authorList>
    </citation>
    <scope>NUCLEOTIDE SEQUENCE [LARGE SCALE GENOMIC DNA]</scope>
    <source>
        <strain evidence="3">DSM 15567 / CIP 107919 / 50-1 BON</strain>
    </source>
</reference>
<dbReference type="Proteomes" id="UP000008457">
    <property type="component" value="Chromosome"/>
</dbReference>
<dbReference type="STRING" id="697281.Mahau_2253"/>
<dbReference type="AlphaFoldDB" id="F3ZVN0"/>
<dbReference type="Pfam" id="PF01208">
    <property type="entry name" value="URO-D"/>
    <property type="match status" value="1"/>
</dbReference>
<dbReference type="PANTHER" id="PTHR47099:SF1">
    <property type="entry name" value="METHYLCOBAMIDE:COM METHYLTRANSFERASE MTBA"/>
    <property type="match status" value="1"/>
</dbReference>
<sequence>MTRKERVIAAINHQKTDIVPYYIGLTQQAYEKTARYLNDPDFVNKIGNHIDMVDYAGWPTETKPGSGYFKDDFGVVWNRNVADKDIGVVEHFVLPEPTLDGYTLPTIDEARLRKMCDDLVNNGQDTFKVAGIGFSMFERAWTMRGMENLLTDMLLNPDFVDKLLDTIADFNMHLMDIILDYDIDCFYFGDDWGQQHGLIMGPRLWKRFIKPRMARMFKKAHDAGKYVALHSCGDIHELFPDLIEIGLDIYNTFQPEIYDVNEIKRLYGDRLTFWGGISTQQVLPFVSPDEIKRVARYMMETMSYNGGYIAAPTHAIPSDVPAENIVALIEAFQNQ</sequence>
<organism evidence="2 3">
    <name type="scientific">Mahella australiensis (strain DSM 15567 / CIP 107919 / 50-1 BON)</name>
    <dbReference type="NCBI Taxonomy" id="697281"/>
    <lineage>
        <taxon>Bacteria</taxon>
        <taxon>Bacillati</taxon>
        <taxon>Bacillota</taxon>
        <taxon>Clostridia</taxon>
        <taxon>Thermoanaerobacterales</taxon>
        <taxon>Thermoanaerobacterales Family IV. Incertae Sedis</taxon>
        <taxon>Mahella</taxon>
    </lineage>
</organism>
<dbReference type="PANTHER" id="PTHR47099">
    <property type="entry name" value="METHYLCOBAMIDE:COM METHYLTRANSFERASE MTBA"/>
    <property type="match status" value="1"/>
</dbReference>
<proteinExistence type="predicted"/>
<protein>
    <submittedName>
        <fullName evidence="2">Uroporphyrinogen-III decarboxylase-like protein</fullName>
    </submittedName>
</protein>